<organism evidence="1 2">
    <name type="scientific">Sphaerulina musiva (strain SO2202)</name>
    <name type="common">Poplar stem canker fungus</name>
    <name type="synonym">Septoria musiva</name>
    <dbReference type="NCBI Taxonomy" id="692275"/>
    <lineage>
        <taxon>Eukaryota</taxon>
        <taxon>Fungi</taxon>
        <taxon>Dikarya</taxon>
        <taxon>Ascomycota</taxon>
        <taxon>Pezizomycotina</taxon>
        <taxon>Dothideomycetes</taxon>
        <taxon>Dothideomycetidae</taxon>
        <taxon>Mycosphaerellales</taxon>
        <taxon>Mycosphaerellaceae</taxon>
        <taxon>Sphaerulina</taxon>
    </lineage>
</organism>
<keyword evidence="2" id="KW-1185">Reference proteome</keyword>
<name>M3DBF5_SPHMS</name>
<dbReference type="Proteomes" id="UP000016931">
    <property type="component" value="Unassembled WGS sequence"/>
</dbReference>
<dbReference type="GeneID" id="27901337"/>
<protein>
    <submittedName>
        <fullName evidence="1">Uncharacterized protein</fullName>
    </submittedName>
</protein>
<evidence type="ECO:0000313" key="1">
    <source>
        <dbReference type="EMBL" id="EMF15385.1"/>
    </source>
</evidence>
<dbReference type="EMBL" id="KB456261">
    <property type="protein sequence ID" value="EMF15385.1"/>
    <property type="molecule type" value="Genomic_DNA"/>
</dbReference>
<dbReference type="RefSeq" id="XP_016763506.1">
    <property type="nucleotide sequence ID" value="XM_016904200.1"/>
</dbReference>
<dbReference type="HOGENOM" id="CLU_2102826_0_0_1"/>
<reference evidence="1 2" key="1">
    <citation type="journal article" date="2012" name="PLoS Pathog.">
        <title>Diverse lifestyles and strategies of plant pathogenesis encoded in the genomes of eighteen Dothideomycetes fungi.</title>
        <authorList>
            <person name="Ohm R.A."/>
            <person name="Feau N."/>
            <person name="Henrissat B."/>
            <person name="Schoch C.L."/>
            <person name="Horwitz B.A."/>
            <person name="Barry K.W."/>
            <person name="Condon B.J."/>
            <person name="Copeland A.C."/>
            <person name="Dhillon B."/>
            <person name="Glaser F."/>
            <person name="Hesse C.N."/>
            <person name="Kosti I."/>
            <person name="LaButti K."/>
            <person name="Lindquist E.A."/>
            <person name="Lucas S."/>
            <person name="Salamov A.A."/>
            <person name="Bradshaw R.E."/>
            <person name="Ciuffetti L."/>
            <person name="Hamelin R.C."/>
            <person name="Kema G.H.J."/>
            <person name="Lawrence C."/>
            <person name="Scott J.A."/>
            <person name="Spatafora J.W."/>
            <person name="Turgeon B.G."/>
            <person name="de Wit P.J.G.M."/>
            <person name="Zhong S."/>
            <person name="Goodwin S.B."/>
            <person name="Grigoriev I.V."/>
        </authorList>
    </citation>
    <scope>NUCLEOTIDE SEQUENCE [LARGE SCALE GENOMIC DNA]</scope>
    <source>
        <strain evidence="1 2">SO2202</strain>
    </source>
</reference>
<accession>M3DBF5</accession>
<proteinExistence type="predicted"/>
<gene>
    <name evidence="1" type="ORF">SEPMUDRAFT_147289</name>
</gene>
<evidence type="ECO:0000313" key="2">
    <source>
        <dbReference type="Proteomes" id="UP000016931"/>
    </source>
</evidence>
<sequence>MQIGPGIVPCLHADSWALAYFRACMQTRGAWRLSSSNSSGRICGPSPENLILSQCGSLSMRSAHCPCNLCCHCCGVSVTGARLASTSCRGSAGVFHRGRTALCWSTMQISSDCEVR</sequence>
<feature type="non-terminal residue" evidence="1">
    <location>
        <position position="116"/>
    </location>
</feature>
<dbReference type="AlphaFoldDB" id="M3DBF5"/>